<dbReference type="VEuPathDB" id="TriTrypDB:TvY486_1110530"/>
<sequence length="291" mass="33619">MSGFKRYCELEAQRQSLEGFGVPVASESYDRFLWKRQARHRWACANDCEDHHTAQEVNEEAEALLLEVARATTSENVRSVPHSFETKKELEAFLTTLELLLRMFFLNSENKVLRCAIVKFRDHFTDLQKKGVLSHESGKYSQIYFLYELFSLRKMLESWKKVRLERKREILRAALCYVSLVKSPEYTKLENALKWAQKDPNSVSTNLAYVLNCLDKASLDTPYAFPLVCPRIIASVHPSYIGPLGRLATEDEIEEPNIEPEESHVDLVPTGGKNRSLRKRTRDFGKEKNQA</sequence>
<organism evidence="2">
    <name type="scientific">Trypanosoma vivax (strain Y486)</name>
    <dbReference type="NCBI Taxonomy" id="1055687"/>
    <lineage>
        <taxon>Eukaryota</taxon>
        <taxon>Discoba</taxon>
        <taxon>Euglenozoa</taxon>
        <taxon>Kinetoplastea</taxon>
        <taxon>Metakinetoplastina</taxon>
        <taxon>Trypanosomatida</taxon>
        <taxon>Trypanosomatidae</taxon>
        <taxon>Trypanosoma</taxon>
        <taxon>Duttonella</taxon>
    </lineage>
</organism>
<dbReference type="AlphaFoldDB" id="G0UCK9"/>
<feature type="region of interest" description="Disordered" evidence="1">
    <location>
        <begin position="252"/>
        <end position="291"/>
    </location>
</feature>
<accession>G0UCK9</accession>
<proteinExistence type="predicted"/>
<protein>
    <submittedName>
        <fullName evidence="2">Uncharacterized protein</fullName>
    </submittedName>
</protein>
<evidence type="ECO:0000256" key="1">
    <source>
        <dbReference type="SAM" id="MobiDB-lite"/>
    </source>
</evidence>
<dbReference type="EMBL" id="HE573027">
    <property type="protein sequence ID" value="CCC53569.1"/>
    <property type="molecule type" value="Genomic_DNA"/>
</dbReference>
<evidence type="ECO:0000313" key="2">
    <source>
        <dbReference type="EMBL" id="CCC53569.1"/>
    </source>
</evidence>
<feature type="compositionally biased region" description="Basic and acidic residues" evidence="1">
    <location>
        <begin position="282"/>
        <end position="291"/>
    </location>
</feature>
<name>G0UCK9_TRYVY</name>
<gene>
    <name evidence="2" type="ORF">TVY486_1110530</name>
</gene>
<reference evidence="2" key="1">
    <citation type="journal article" date="2012" name="Proc. Natl. Acad. Sci. U.S.A.">
        <title>Antigenic diversity is generated by distinct evolutionary mechanisms in African trypanosome species.</title>
        <authorList>
            <person name="Jackson A.P."/>
            <person name="Berry A."/>
            <person name="Aslett M."/>
            <person name="Allison H.C."/>
            <person name="Burton P."/>
            <person name="Vavrova-Anderson J."/>
            <person name="Brown R."/>
            <person name="Browne H."/>
            <person name="Corton N."/>
            <person name="Hauser H."/>
            <person name="Gamble J."/>
            <person name="Gilderthorp R."/>
            <person name="Marcello L."/>
            <person name="McQuillan J."/>
            <person name="Otto T.D."/>
            <person name="Quail M.A."/>
            <person name="Sanders M.J."/>
            <person name="van Tonder A."/>
            <person name="Ginger M.L."/>
            <person name="Field M.C."/>
            <person name="Barry J.D."/>
            <person name="Hertz-Fowler C."/>
            <person name="Berriman M."/>
        </authorList>
    </citation>
    <scope>NUCLEOTIDE SEQUENCE</scope>
    <source>
        <strain evidence="2">Y486</strain>
    </source>
</reference>
<dbReference type="OMA" id="CATCHLM"/>